<evidence type="ECO:0000256" key="8">
    <source>
        <dbReference type="SAM" id="Phobius"/>
    </source>
</evidence>
<keyword evidence="6 8" id="KW-1133">Transmembrane helix</keyword>
<dbReference type="CDD" id="cd04187">
    <property type="entry name" value="DPM1_like_bac"/>
    <property type="match status" value="1"/>
</dbReference>
<dbReference type="Pfam" id="PF00535">
    <property type="entry name" value="Glycos_transf_2"/>
    <property type="match status" value="1"/>
</dbReference>
<dbReference type="SUPFAM" id="SSF53448">
    <property type="entry name" value="Nucleotide-diphospho-sugar transferases"/>
    <property type="match status" value="1"/>
</dbReference>
<keyword evidence="5" id="KW-0448">Lipopolysaccharide biosynthesis</keyword>
<evidence type="ECO:0000256" key="6">
    <source>
        <dbReference type="ARBA" id="ARBA00022989"/>
    </source>
</evidence>
<evidence type="ECO:0000256" key="2">
    <source>
        <dbReference type="ARBA" id="ARBA00022676"/>
    </source>
</evidence>
<evidence type="ECO:0000259" key="9">
    <source>
        <dbReference type="Pfam" id="PF00535"/>
    </source>
</evidence>
<evidence type="ECO:0000256" key="5">
    <source>
        <dbReference type="ARBA" id="ARBA00022985"/>
    </source>
</evidence>
<keyword evidence="1" id="KW-1003">Cell membrane</keyword>
<accession>A0A7M1XJH5</accession>
<evidence type="ECO:0000256" key="3">
    <source>
        <dbReference type="ARBA" id="ARBA00022679"/>
    </source>
</evidence>
<sequence length="321" mass="36874">MKKISIIIPCYNEEKSLPLYFEAVDKIIPQLKDYTLDFVLVNDGSKDATLEVMNDLYMKRNDITIVSLSRNYGQNPAFAAGLQSCTGDYAIMMDADLQDPVEMILKIAEKFSEGYEVVNPHRVNRMKDSYFKRKSAKLFYVFINKLEGRKVIPENVNCFRGISRRVIDEINKLTEKDRYILAEVPLVGFKTTEIDFAREERQAGESKYTLKKMIKYACDNMASSTAEPLFFPLKFGAFSTFFWFVISLVMLAFLMLGHFNIVGGMDLIMVFCIISFVFFGLAIVIDVVGLLGVYLHNILINTRNRPTYLIEIHKTPEDKKQ</sequence>
<evidence type="ECO:0000256" key="7">
    <source>
        <dbReference type="ARBA" id="ARBA00023136"/>
    </source>
</evidence>
<dbReference type="InterPro" id="IPR001173">
    <property type="entry name" value="Glyco_trans_2-like"/>
</dbReference>
<reference evidence="10 11" key="1">
    <citation type="submission" date="2018-08" db="EMBL/GenBank/DDBJ databases">
        <title>The first complete genome of Treponema rectale (CHPAT), a commensal spirochete of the bovine rectum.</title>
        <authorList>
            <person name="Staton G.J."/>
            <person name="Clegg S.R."/>
            <person name="Carter S.D."/>
            <person name="Radford A.D."/>
            <person name="Darby A."/>
            <person name="Hall N."/>
            <person name="Birtles R.J."/>
            <person name="Evans N.J."/>
        </authorList>
    </citation>
    <scope>NUCLEOTIDE SEQUENCE [LARGE SCALE GENOMIC DNA]</scope>
    <source>
        <strain evidence="10 11">CHPA</strain>
    </source>
</reference>
<dbReference type="EMBL" id="CP031517">
    <property type="protein sequence ID" value="QOS39008.1"/>
    <property type="molecule type" value="Genomic_DNA"/>
</dbReference>
<gene>
    <name evidence="10" type="ORF">DYE49_00475</name>
</gene>
<dbReference type="Gene3D" id="3.90.550.10">
    <property type="entry name" value="Spore Coat Polysaccharide Biosynthesis Protein SpsA, Chain A"/>
    <property type="match status" value="1"/>
</dbReference>
<keyword evidence="4 8" id="KW-0812">Transmembrane</keyword>
<name>A0A7M1XJH5_9SPIR</name>
<evidence type="ECO:0000313" key="10">
    <source>
        <dbReference type="EMBL" id="QOS39008.1"/>
    </source>
</evidence>
<dbReference type="PANTHER" id="PTHR48090">
    <property type="entry name" value="UNDECAPRENYL-PHOSPHATE 4-DEOXY-4-FORMAMIDO-L-ARABINOSE TRANSFERASE-RELATED"/>
    <property type="match status" value="1"/>
</dbReference>
<feature type="transmembrane region" description="Helical" evidence="8">
    <location>
        <begin position="241"/>
        <end position="261"/>
    </location>
</feature>
<dbReference type="PANTHER" id="PTHR48090:SF3">
    <property type="entry name" value="UNDECAPRENYL-PHOSPHATE 4-DEOXY-4-FORMAMIDO-L-ARABINOSE TRANSFERASE"/>
    <property type="match status" value="1"/>
</dbReference>
<keyword evidence="3 10" id="KW-0808">Transferase</keyword>
<dbReference type="InterPro" id="IPR050256">
    <property type="entry name" value="Glycosyltransferase_2"/>
</dbReference>
<dbReference type="GO" id="GO:0016757">
    <property type="term" value="F:glycosyltransferase activity"/>
    <property type="evidence" value="ECO:0007669"/>
    <property type="project" value="UniProtKB-KW"/>
</dbReference>
<protein>
    <submittedName>
        <fullName evidence="10">Glycosyltransferase</fullName>
    </submittedName>
</protein>
<organism evidence="10 11">
    <name type="scientific">Treponema rectale</name>
    <dbReference type="NCBI Taxonomy" id="744512"/>
    <lineage>
        <taxon>Bacteria</taxon>
        <taxon>Pseudomonadati</taxon>
        <taxon>Spirochaetota</taxon>
        <taxon>Spirochaetia</taxon>
        <taxon>Spirochaetales</taxon>
        <taxon>Treponemataceae</taxon>
        <taxon>Treponema</taxon>
    </lineage>
</organism>
<feature type="domain" description="Glycosyltransferase 2-like" evidence="9">
    <location>
        <begin position="5"/>
        <end position="170"/>
    </location>
</feature>
<dbReference type="GO" id="GO:0009103">
    <property type="term" value="P:lipopolysaccharide biosynthetic process"/>
    <property type="evidence" value="ECO:0007669"/>
    <property type="project" value="UniProtKB-KW"/>
</dbReference>
<dbReference type="InterPro" id="IPR029044">
    <property type="entry name" value="Nucleotide-diphossugar_trans"/>
</dbReference>
<proteinExistence type="predicted"/>
<dbReference type="KEGG" id="trc:DYE49_00475"/>
<evidence type="ECO:0000313" key="11">
    <source>
        <dbReference type="Proteomes" id="UP000593591"/>
    </source>
</evidence>
<evidence type="ECO:0000256" key="1">
    <source>
        <dbReference type="ARBA" id="ARBA00022475"/>
    </source>
</evidence>
<evidence type="ECO:0000256" key="4">
    <source>
        <dbReference type="ARBA" id="ARBA00022692"/>
    </source>
</evidence>
<keyword evidence="7 8" id="KW-0472">Membrane</keyword>
<keyword evidence="2" id="KW-0328">Glycosyltransferase</keyword>
<feature type="transmembrane region" description="Helical" evidence="8">
    <location>
        <begin position="267"/>
        <end position="295"/>
    </location>
</feature>
<dbReference type="GO" id="GO:0005886">
    <property type="term" value="C:plasma membrane"/>
    <property type="evidence" value="ECO:0007669"/>
    <property type="project" value="TreeGrafter"/>
</dbReference>
<dbReference type="AlphaFoldDB" id="A0A7M1XJH5"/>
<dbReference type="Proteomes" id="UP000593591">
    <property type="component" value="Chromosome"/>
</dbReference>